<organism evidence="2">
    <name type="scientific">Arion vulgaris</name>
    <dbReference type="NCBI Taxonomy" id="1028688"/>
    <lineage>
        <taxon>Eukaryota</taxon>
        <taxon>Metazoa</taxon>
        <taxon>Spiralia</taxon>
        <taxon>Lophotrochozoa</taxon>
        <taxon>Mollusca</taxon>
        <taxon>Gastropoda</taxon>
        <taxon>Heterobranchia</taxon>
        <taxon>Euthyneura</taxon>
        <taxon>Panpulmonata</taxon>
        <taxon>Eupulmonata</taxon>
        <taxon>Stylommatophora</taxon>
        <taxon>Helicina</taxon>
        <taxon>Arionoidea</taxon>
        <taxon>Arionidae</taxon>
        <taxon>Arion</taxon>
    </lineage>
</organism>
<evidence type="ECO:0000313" key="2">
    <source>
        <dbReference type="EMBL" id="CEK83162.1"/>
    </source>
</evidence>
<dbReference type="EMBL" id="HACG01036297">
    <property type="protein sequence ID" value="CEK83162.1"/>
    <property type="molecule type" value="Transcribed_RNA"/>
</dbReference>
<gene>
    <name evidence="2" type="primary">ORF135511</name>
    <name evidence="1" type="synonym">ORF135505</name>
</gene>
<proteinExistence type="predicted"/>
<dbReference type="AlphaFoldDB" id="A0A0B7ARD7"/>
<sequence length="57" mass="6547">NSVANQLTHHIYTYENRLRQRSRGNMIHPASNNGHKTMKGVHIENFIKQMGMDILGS</sequence>
<reference evidence="2" key="1">
    <citation type="submission" date="2014-12" db="EMBL/GenBank/DDBJ databases">
        <title>Insight into the proteome of Arion vulgaris.</title>
        <authorList>
            <person name="Aradska J."/>
            <person name="Bulat T."/>
            <person name="Smidak R."/>
            <person name="Sarate P."/>
            <person name="Gangsoo J."/>
            <person name="Sialana F."/>
            <person name="Bilban M."/>
            <person name="Lubec G."/>
        </authorList>
    </citation>
    <scope>NUCLEOTIDE SEQUENCE</scope>
    <source>
        <tissue evidence="2">Skin</tissue>
    </source>
</reference>
<dbReference type="EMBL" id="HACG01036296">
    <property type="protein sequence ID" value="CEK83161.1"/>
    <property type="molecule type" value="Transcribed_RNA"/>
</dbReference>
<name>A0A0B7ARD7_9EUPU</name>
<evidence type="ECO:0000313" key="1">
    <source>
        <dbReference type="EMBL" id="CEK83161.1"/>
    </source>
</evidence>
<feature type="non-terminal residue" evidence="2">
    <location>
        <position position="1"/>
    </location>
</feature>
<accession>A0A0B7ARD7</accession>
<protein>
    <submittedName>
        <fullName evidence="2">Uncharacterized protein</fullName>
    </submittedName>
</protein>